<dbReference type="SUPFAM" id="SSF50630">
    <property type="entry name" value="Acid proteases"/>
    <property type="match status" value="1"/>
</dbReference>
<dbReference type="PANTHER" id="PTHR31884:SF1">
    <property type="entry name" value="POLYGALACTURONASE"/>
    <property type="match status" value="1"/>
</dbReference>
<dbReference type="Proteomes" id="UP000192596">
    <property type="component" value="Unassembled WGS sequence"/>
</dbReference>
<sequence>MHNTASFTAVLALAVSFASATPVLYPRATACTFSGASGASQVAAAKKTCSSITLSNLAVPAGTTLDLTKLADNTIVTFTGTTTFGYKEWAGPLVSVSGKGIQVVGASGSVLNGDGARWWDGQGSNGGKTKPKFFYAHSLTGNSKISGITVKNSPVQVFSINSASDLTLDKITVDNKDGDAEGGHNTDAFDVGSSTNIKITDPTVYNQDDCLAINSGTGITFSGAYCSGGHGISIGSVGGRDNNIVKTVSITNSQILNSQNGVRIKTVYGATGSVSGVTYSGITLSNITKYGIVIEQDYENGSPTGTPTTGVPITGLTDLERQLNHWGKEVDGVVVINNQSSAGPDGPWWFISQAIDYPDQFQQMMPSVSGFSLAINSSACRDQTACPLPVPDLWTTTGAYQVSDGPERESAPFAPSTWDSDYASLLNLSGDAGFFTTRLTLHADAPVGQRYASYLDGSGMGISQNLTVGFPGGAAYIMDRGFFSLYGGDEDMTYQNASGSVVTANHTLQNAYLNGIIPSLSYGLHLGSVSPNASGSLILGGYDSSRVLTTPIVSSNLGNGFQLTDIALNVSSGGFAYFNTSSALNSGLLRAPGGSQGSVNVVARPGVPYLYLPRETCDAIALHLPVTYNADFNLYFWNTNKPAYQQIVSSPHYVAFTFAGDNGQQGTINVPFALLNLTLETPLISTPTQYFPCSPIKDTGKGFTLGNAFLQGTFLAQNWQTGKVFLSQAPGPTYLTRNLKKIDYTATTLDSAANPPSWESSWSGTLTALPADKKGGGQGGNGGNGGSGSGSGTGTSKKSSLSGGAIAGIAIGAVAIIALIALLVWFLMRRRKRSRVAELGPRDSMVRDPGEVHKPYYSPVPHMAEHEHQTARHEMEAKPAYAHEMEGQREVGELQGDEPRGPGDVKYR</sequence>
<reference evidence="18" key="1">
    <citation type="submission" date="2017-03" db="EMBL/GenBank/DDBJ databases">
        <title>Genomes of endolithic fungi from Antarctica.</title>
        <authorList>
            <person name="Coleine C."/>
            <person name="Masonjones S."/>
            <person name="Stajich J.E."/>
        </authorList>
    </citation>
    <scope>NUCLEOTIDE SEQUENCE [LARGE SCALE GENOMIC DNA]</scope>
    <source>
        <strain evidence="18">CCFEE 5527</strain>
    </source>
</reference>
<dbReference type="InterPro" id="IPR050434">
    <property type="entry name" value="Glycosyl_hydrlase_28"/>
</dbReference>
<dbReference type="InterPro" id="IPR021109">
    <property type="entry name" value="Peptidase_aspartic_dom_sf"/>
</dbReference>
<evidence type="ECO:0000256" key="3">
    <source>
        <dbReference type="ARBA" id="ARBA00012736"/>
    </source>
</evidence>
<evidence type="ECO:0000256" key="1">
    <source>
        <dbReference type="ARBA" id="ARBA00004613"/>
    </source>
</evidence>
<keyword evidence="4" id="KW-0964">Secreted</keyword>
<evidence type="ECO:0000313" key="18">
    <source>
        <dbReference type="Proteomes" id="UP000192596"/>
    </source>
</evidence>
<feature type="compositionally biased region" description="Gly residues" evidence="14">
    <location>
        <begin position="776"/>
        <end position="793"/>
    </location>
</feature>
<dbReference type="STRING" id="1507870.A0A1V8TN04"/>
<evidence type="ECO:0000256" key="16">
    <source>
        <dbReference type="SAM" id="SignalP"/>
    </source>
</evidence>
<feature type="compositionally biased region" description="Polar residues" evidence="14">
    <location>
        <begin position="757"/>
        <end position="766"/>
    </location>
</feature>
<feature type="region of interest" description="Disordered" evidence="14">
    <location>
        <begin position="751"/>
        <end position="799"/>
    </location>
</feature>
<keyword evidence="10" id="KW-0961">Cell wall biogenesis/degradation</keyword>
<keyword evidence="18" id="KW-1185">Reference proteome</keyword>
<evidence type="ECO:0000256" key="7">
    <source>
        <dbReference type="ARBA" id="ARBA00022801"/>
    </source>
</evidence>
<evidence type="ECO:0000256" key="10">
    <source>
        <dbReference type="ARBA" id="ARBA00023316"/>
    </source>
</evidence>
<dbReference type="AlphaFoldDB" id="A0A1V8TN04"/>
<keyword evidence="8" id="KW-1015">Disulfide bond</keyword>
<evidence type="ECO:0000256" key="14">
    <source>
        <dbReference type="SAM" id="MobiDB-lite"/>
    </source>
</evidence>
<keyword evidence="15" id="KW-0812">Transmembrane</keyword>
<comment type="caution">
    <text evidence="17">The sequence shown here is derived from an EMBL/GenBank/DDBJ whole genome shotgun (WGS) entry which is preliminary data.</text>
</comment>
<evidence type="ECO:0000313" key="17">
    <source>
        <dbReference type="EMBL" id="OQO12755.1"/>
    </source>
</evidence>
<feature type="transmembrane region" description="Helical" evidence="15">
    <location>
        <begin position="805"/>
        <end position="827"/>
    </location>
</feature>
<dbReference type="InParanoid" id="A0A1V8TN04"/>
<feature type="signal peptide" evidence="16">
    <location>
        <begin position="1"/>
        <end position="20"/>
    </location>
</feature>
<evidence type="ECO:0000256" key="13">
    <source>
        <dbReference type="RuleBase" id="RU361169"/>
    </source>
</evidence>
<evidence type="ECO:0000256" key="11">
    <source>
        <dbReference type="ARBA" id="ARBA00034074"/>
    </source>
</evidence>
<evidence type="ECO:0000256" key="4">
    <source>
        <dbReference type="ARBA" id="ARBA00022525"/>
    </source>
</evidence>
<comment type="catalytic activity">
    <reaction evidence="11">
        <text>(1,4-alpha-D-galacturonosyl)n+m + H2O = (1,4-alpha-D-galacturonosyl)n + (1,4-alpha-D-galacturonosyl)m.</text>
        <dbReference type="EC" id="3.2.1.15"/>
    </reaction>
</comment>
<organism evidence="17 18">
    <name type="scientific">Cryoendolithus antarcticus</name>
    <dbReference type="NCBI Taxonomy" id="1507870"/>
    <lineage>
        <taxon>Eukaryota</taxon>
        <taxon>Fungi</taxon>
        <taxon>Dikarya</taxon>
        <taxon>Ascomycota</taxon>
        <taxon>Pezizomycotina</taxon>
        <taxon>Dothideomycetes</taxon>
        <taxon>Dothideomycetidae</taxon>
        <taxon>Cladosporiales</taxon>
        <taxon>Cladosporiaceae</taxon>
        <taxon>Cryoendolithus</taxon>
    </lineage>
</organism>
<dbReference type="GO" id="GO:0005576">
    <property type="term" value="C:extracellular region"/>
    <property type="evidence" value="ECO:0007669"/>
    <property type="project" value="UniProtKB-SubCell"/>
</dbReference>
<name>A0A1V8TN04_9PEZI</name>
<dbReference type="GO" id="GO:0004650">
    <property type="term" value="F:polygalacturonase activity"/>
    <property type="evidence" value="ECO:0007669"/>
    <property type="project" value="UniProtKB-EC"/>
</dbReference>
<comment type="subcellular location">
    <subcellularLocation>
        <location evidence="1">Secreted</location>
    </subcellularLocation>
</comment>
<dbReference type="Gene3D" id="2.40.70.10">
    <property type="entry name" value="Acid Proteases"/>
    <property type="match status" value="1"/>
</dbReference>
<dbReference type="EMBL" id="NAJO01000004">
    <property type="protein sequence ID" value="OQO12755.1"/>
    <property type="molecule type" value="Genomic_DNA"/>
</dbReference>
<protein>
    <recommendedName>
        <fullName evidence="3">endo-polygalacturonase</fullName>
        <ecNumber evidence="3">3.2.1.15</ecNumber>
    </recommendedName>
</protein>
<keyword evidence="15" id="KW-0472">Membrane</keyword>
<dbReference type="OrthoDB" id="1546079at2759"/>
<evidence type="ECO:0000256" key="6">
    <source>
        <dbReference type="ARBA" id="ARBA00022737"/>
    </source>
</evidence>
<evidence type="ECO:0000256" key="12">
    <source>
        <dbReference type="PROSITE-ProRule" id="PRU10052"/>
    </source>
</evidence>
<dbReference type="InterPro" id="IPR012334">
    <property type="entry name" value="Pectin_lyas_fold"/>
</dbReference>
<evidence type="ECO:0000256" key="15">
    <source>
        <dbReference type="SAM" id="Phobius"/>
    </source>
</evidence>
<dbReference type="GO" id="GO:0045490">
    <property type="term" value="P:pectin catabolic process"/>
    <property type="evidence" value="ECO:0007669"/>
    <property type="project" value="TreeGrafter"/>
</dbReference>
<accession>A0A1V8TN04</accession>
<feature type="chain" id="PRO_5012258032" description="endo-polygalacturonase" evidence="16">
    <location>
        <begin position="21"/>
        <end position="908"/>
    </location>
</feature>
<dbReference type="GO" id="GO:0071555">
    <property type="term" value="P:cell wall organization"/>
    <property type="evidence" value="ECO:0007669"/>
    <property type="project" value="UniProtKB-KW"/>
</dbReference>
<dbReference type="EC" id="3.2.1.15" evidence="3"/>
<keyword evidence="5 16" id="KW-0732">Signal</keyword>
<feature type="active site" evidence="12">
    <location>
        <position position="230"/>
    </location>
</feature>
<dbReference type="PANTHER" id="PTHR31884">
    <property type="entry name" value="POLYGALACTURONASE"/>
    <property type="match status" value="1"/>
</dbReference>
<dbReference type="PROSITE" id="PS00502">
    <property type="entry name" value="POLYGALACTURONASE"/>
    <property type="match status" value="1"/>
</dbReference>
<keyword evidence="9 13" id="KW-0326">Glycosidase</keyword>
<dbReference type="InterPro" id="IPR011050">
    <property type="entry name" value="Pectin_lyase_fold/virulence"/>
</dbReference>
<dbReference type="SMART" id="SM00710">
    <property type="entry name" value="PbH1"/>
    <property type="match status" value="5"/>
</dbReference>
<evidence type="ECO:0000256" key="8">
    <source>
        <dbReference type="ARBA" id="ARBA00023157"/>
    </source>
</evidence>
<comment type="similarity">
    <text evidence="2 13">Belongs to the glycosyl hydrolase 28 family.</text>
</comment>
<evidence type="ECO:0000256" key="5">
    <source>
        <dbReference type="ARBA" id="ARBA00022729"/>
    </source>
</evidence>
<dbReference type="InterPro" id="IPR006626">
    <property type="entry name" value="PbH1"/>
</dbReference>
<dbReference type="Pfam" id="PF00295">
    <property type="entry name" value="Glyco_hydro_28"/>
    <property type="match status" value="1"/>
</dbReference>
<gene>
    <name evidence="17" type="ORF">B0A48_02219</name>
</gene>
<keyword evidence="6" id="KW-0677">Repeat</keyword>
<dbReference type="InterPro" id="IPR000743">
    <property type="entry name" value="Glyco_hydro_28"/>
</dbReference>
<dbReference type="Gene3D" id="2.160.20.10">
    <property type="entry name" value="Single-stranded right-handed beta-helix, Pectin lyase-like"/>
    <property type="match status" value="1"/>
</dbReference>
<dbReference type="FunFam" id="2.160.20.10:FF:000002">
    <property type="entry name" value="Endopolygalacturonase D"/>
    <property type="match status" value="1"/>
</dbReference>
<proteinExistence type="inferred from homology"/>
<feature type="region of interest" description="Disordered" evidence="14">
    <location>
        <begin position="881"/>
        <end position="908"/>
    </location>
</feature>
<keyword evidence="7 13" id="KW-0378">Hydrolase</keyword>
<keyword evidence="15" id="KW-1133">Transmembrane helix</keyword>
<evidence type="ECO:0000256" key="9">
    <source>
        <dbReference type="ARBA" id="ARBA00023295"/>
    </source>
</evidence>
<dbReference type="SUPFAM" id="SSF51126">
    <property type="entry name" value="Pectin lyase-like"/>
    <property type="match status" value="1"/>
</dbReference>
<evidence type="ECO:0000256" key="2">
    <source>
        <dbReference type="ARBA" id="ARBA00008834"/>
    </source>
</evidence>